<sequence length="62" mass="6749">MPDLNSTERRGVGKQFTQETANEVGVQLSDYNPDLRSRDAGKVGGRITQKLVSAGKNQMGIK</sequence>
<dbReference type="OrthoDB" id="1683773at2"/>
<gene>
    <name evidence="3" type="primary">sspC2_2</name>
    <name evidence="3" type="ORF">OXPF_33020</name>
</gene>
<dbReference type="Gene3D" id="6.10.10.80">
    <property type="entry name" value="Small, acid-soluble spore protein, alpha/beta type-like"/>
    <property type="match status" value="1"/>
</dbReference>
<name>A0A0P8WL05_9CLOT</name>
<reference evidence="3 4" key="1">
    <citation type="submission" date="2015-09" db="EMBL/GenBank/DDBJ databases">
        <title>Genome sequence of Oxobacter pfennigii DSM 3222.</title>
        <authorList>
            <person name="Poehlein A."/>
            <person name="Bengelsdorf F.R."/>
            <person name="Schiel-Bengelsdorf B."/>
            <person name="Duerre P."/>
            <person name="Daniel R."/>
        </authorList>
    </citation>
    <scope>NUCLEOTIDE SEQUENCE [LARGE SCALE GENOMIC DNA]</scope>
    <source>
        <strain evidence="3 4">DSM 3222</strain>
    </source>
</reference>
<dbReference type="RefSeq" id="WP_054876301.1">
    <property type="nucleotide sequence ID" value="NZ_LKET01000043.1"/>
</dbReference>
<dbReference type="GO" id="GO:0003690">
    <property type="term" value="F:double-stranded DNA binding"/>
    <property type="evidence" value="ECO:0007669"/>
    <property type="project" value="InterPro"/>
</dbReference>
<evidence type="ECO:0000256" key="1">
    <source>
        <dbReference type="ARBA" id="ARBA00003863"/>
    </source>
</evidence>
<feature type="region of interest" description="Disordered" evidence="2">
    <location>
        <begin position="1"/>
        <end position="23"/>
    </location>
</feature>
<dbReference type="AlphaFoldDB" id="A0A0P8WL05"/>
<evidence type="ECO:0000256" key="2">
    <source>
        <dbReference type="SAM" id="MobiDB-lite"/>
    </source>
</evidence>
<proteinExistence type="predicted"/>
<evidence type="ECO:0000313" key="3">
    <source>
        <dbReference type="EMBL" id="KPU43052.1"/>
    </source>
</evidence>
<dbReference type="InterPro" id="IPR038300">
    <property type="entry name" value="SASP_sf_alpha/beta"/>
</dbReference>
<protein>
    <submittedName>
        <fullName evidence="3">Small, acid-soluble spore protein C2</fullName>
    </submittedName>
</protein>
<evidence type="ECO:0000313" key="4">
    <source>
        <dbReference type="Proteomes" id="UP000050326"/>
    </source>
</evidence>
<feature type="compositionally biased region" description="Basic and acidic residues" evidence="2">
    <location>
        <begin position="1"/>
        <end position="11"/>
    </location>
</feature>
<dbReference type="Proteomes" id="UP000050326">
    <property type="component" value="Unassembled WGS sequence"/>
</dbReference>
<dbReference type="GO" id="GO:0006265">
    <property type="term" value="P:DNA topological change"/>
    <property type="evidence" value="ECO:0007669"/>
    <property type="project" value="InterPro"/>
</dbReference>
<organism evidence="3 4">
    <name type="scientific">Oxobacter pfennigii</name>
    <dbReference type="NCBI Taxonomy" id="36849"/>
    <lineage>
        <taxon>Bacteria</taxon>
        <taxon>Bacillati</taxon>
        <taxon>Bacillota</taxon>
        <taxon>Clostridia</taxon>
        <taxon>Eubacteriales</taxon>
        <taxon>Clostridiaceae</taxon>
        <taxon>Oxobacter</taxon>
    </lineage>
</organism>
<dbReference type="Pfam" id="PF00269">
    <property type="entry name" value="SASP"/>
    <property type="match status" value="1"/>
</dbReference>
<keyword evidence="4" id="KW-1185">Reference proteome</keyword>
<comment type="caution">
    <text evidence="3">The sequence shown here is derived from an EMBL/GenBank/DDBJ whole genome shotgun (WGS) entry which is preliminary data.</text>
</comment>
<dbReference type="InterPro" id="IPR001448">
    <property type="entry name" value="SASP_alpha/beta-type"/>
</dbReference>
<comment type="function">
    <text evidence="1">SASP are bound to spore DNA. They are double-stranded DNA-binding proteins that cause DNA to change to an a-like conformation. They protect the DNA backbone from chemical and enzymatic cleavage and are thus involved in dormant spore's high resistance to UV light.</text>
</comment>
<dbReference type="EMBL" id="LKET01000043">
    <property type="protein sequence ID" value="KPU43052.1"/>
    <property type="molecule type" value="Genomic_DNA"/>
</dbReference>
<accession>A0A0P8WL05</accession>